<dbReference type="EMBL" id="JAANYN010000004">
    <property type="protein sequence ID" value="NHE57505.1"/>
    <property type="molecule type" value="Genomic_DNA"/>
</dbReference>
<protein>
    <submittedName>
        <fullName evidence="3">Hpt domain-containing protein</fullName>
    </submittedName>
</protein>
<dbReference type="RefSeq" id="WP_166147068.1">
    <property type="nucleotide sequence ID" value="NZ_JAANYN010000004.1"/>
</dbReference>
<proteinExistence type="predicted"/>
<dbReference type="Proteomes" id="UP000649799">
    <property type="component" value="Unassembled WGS sequence"/>
</dbReference>
<organism evidence="3 4">
    <name type="scientific">Cyclobacterium plantarum</name>
    <dbReference type="NCBI Taxonomy" id="2716263"/>
    <lineage>
        <taxon>Bacteria</taxon>
        <taxon>Pseudomonadati</taxon>
        <taxon>Bacteroidota</taxon>
        <taxon>Cytophagia</taxon>
        <taxon>Cytophagales</taxon>
        <taxon>Cyclobacteriaceae</taxon>
        <taxon>Cyclobacterium</taxon>
    </lineage>
</organism>
<keyword evidence="4" id="KW-1185">Reference proteome</keyword>
<accession>A0ABX0H802</accession>
<sequence length="112" mass="13257">MYKQIKPDMIYHYFDQDIELIYEIIELVIDLNIQDLKNLMPLYDLGEIEAIKQKFHKSKPVFGFLGASGINGLIETIELDIRGQFPIYYDELLLILHELEEDLHSFLKKINQ</sequence>
<dbReference type="SUPFAM" id="SSF47226">
    <property type="entry name" value="Histidine-containing phosphotransfer domain, HPT domain"/>
    <property type="match status" value="1"/>
</dbReference>
<feature type="domain" description="HPt" evidence="2">
    <location>
        <begin position="17"/>
        <end position="110"/>
    </location>
</feature>
<evidence type="ECO:0000259" key="2">
    <source>
        <dbReference type="PROSITE" id="PS50894"/>
    </source>
</evidence>
<evidence type="ECO:0000256" key="1">
    <source>
        <dbReference type="PROSITE-ProRule" id="PRU00110"/>
    </source>
</evidence>
<feature type="modified residue" description="Phosphohistidine" evidence="1">
    <location>
        <position position="56"/>
    </location>
</feature>
<dbReference type="Gene3D" id="1.20.120.160">
    <property type="entry name" value="HPT domain"/>
    <property type="match status" value="1"/>
</dbReference>
<dbReference type="InterPro" id="IPR036641">
    <property type="entry name" value="HPT_dom_sf"/>
</dbReference>
<name>A0ABX0H802_9BACT</name>
<dbReference type="InterPro" id="IPR008207">
    <property type="entry name" value="Sig_transdc_His_kin_Hpt_dom"/>
</dbReference>
<gene>
    <name evidence="3" type="ORF">G9Q97_11860</name>
</gene>
<dbReference type="PROSITE" id="PS50894">
    <property type="entry name" value="HPT"/>
    <property type="match status" value="1"/>
</dbReference>
<evidence type="ECO:0000313" key="4">
    <source>
        <dbReference type="Proteomes" id="UP000649799"/>
    </source>
</evidence>
<evidence type="ECO:0000313" key="3">
    <source>
        <dbReference type="EMBL" id="NHE57505.1"/>
    </source>
</evidence>
<reference evidence="3 4" key="1">
    <citation type="submission" date="2020-03" db="EMBL/GenBank/DDBJ databases">
        <title>Cyclobacterium plantarum sp. nov., a marine bacterium isolated from a coastal-marine wetland.</title>
        <authorList>
            <person name="Sanchez-Porro C."/>
            <person name="Ventosa A."/>
            <person name="Amoozegar M."/>
        </authorList>
    </citation>
    <scope>NUCLEOTIDE SEQUENCE [LARGE SCALE GENOMIC DNA]</scope>
    <source>
        <strain evidence="3 4">GBPx2</strain>
    </source>
</reference>
<keyword evidence="1" id="KW-0597">Phosphoprotein</keyword>
<comment type="caution">
    <text evidence="3">The sequence shown here is derived from an EMBL/GenBank/DDBJ whole genome shotgun (WGS) entry which is preliminary data.</text>
</comment>